<name>A0A6L5JXT2_RHOTE</name>
<sequence length="302" mass="31318">MSRALRAILLLCLAAVAPLALAEPVTEPAPTVVKATQTPTLTGRPVQIDLYWRERPRPLGTPGAVAESGAQDAEDRAAAAARGVVVLAHGFMRSRHAMAGHARSLAEAGFLAIASDLPYSVSARDNGEALGELVALIERGRFSPPLPVPHAGAVAARLDLTAAGESGKAKSAAAPRVVLLGYSAGALAALFAAERPGVVAYVGLDPIDFAGGEGLVVARRLAIPTVLIYGPPSACNVLRIADTWNTAFADLREARFIEHASHCDFEAPSDALCAHLCGATNPQRQDAIRAAVVDAVKRLLAD</sequence>
<accession>A0A6L5JXT2</accession>
<dbReference type="AlphaFoldDB" id="A0A6L5JXT2"/>
<reference evidence="2 3" key="1">
    <citation type="submission" date="2019-10" db="EMBL/GenBank/DDBJ databases">
        <title>Whole-genome sequence of the purple nonsulfur photosynthetic bacterium Rhodocyclus tenuis.</title>
        <authorList>
            <person name="Kyndt J.A."/>
            <person name="Meyer T.E."/>
        </authorList>
    </citation>
    <scope>NUCLEOTIDE SEQUENCE [LARGE SCALE GENOMIC DNA]</scope>
    <source>
        <strain evidence="2 3">DSM 110</strain>
    </source>
</reference>
<comment type="caution">
    <text evidence="2">The sequence shown here is derived from an EMBL/GenBank/DDBJ whole genome shotgun (WGS) entry which is preliminary data.</text>
</comment>
<dbReference type="OrthoDB" id="9771666at2"/>
<protein>
    <recommendedName>
        <fullName evidence="4">Alpha/beta fold hydrolase</fullName>
    </recommendedName>
</protein>
<evidence type="ECO:0008006" key="4">
    <source>
        <dbReference type="Google" id="ProtNLM"/>
    </source>
</evidence>
<dbReference type="Gene3D" id="3.40.50.1820">
    <property type="entry name" value="alpha/beta hydrolase"/>
    <property type="match status" value="1"/>
</dbReference>
<dbReference type="InterPro" id="IPR029058">
    <property type="entry name" value="AB_hydrolase_fold"/>
</dbReference>
<organism evidence="2 3">
    <name type="scientific">Rhodocyclus tenuis</name>
    <name type="common">Rhodospirillum tenue</name>
    <dbReference type="NCBI Taxonomy" id="1066"/>
    <lineage>
        <taxon>Bacteria</taxon>
        <taxon>Pseudomonadati</taxon>
        <taxon>Pseudomonadota</taxon>
        <taxon>Betaproteobacteria</taxon>
        <taxon>Rhodocyclales</taxon>
        <taxon>Rhodocyclaceae</taxon>
        <taxon>Rhodocyclus</taxon>
    </lineage>
</organism>
<gene>
    <name evidence="2" type="ORF">GHK24_06395</name>
</gene>
<dbReference type="EMBL" id="WIXJ01000003">
    <property type="protein sequence ID" value="MQY51400.1"/>
    <property type="molecule type" value="Genomic_DNA"/>
</dbReference>
<feature type="chain" id="PRO_5027028914" description="Alpha/beta fold hydrolase" evidence="1">
    <location>
        <begin position="23"/>
        <end position="302"/>
    </location>
</feature>
<feature type="signal peptide" evidence="1">
    <location>
        <begin position="1"/>
        <end position="22"/>
    </location>
</feature>
<proteinExistence type="predicted"/>
<dbReference type="SUPFAM" id="SSF53474">
    <property type="entry name" value="alpha/beta-Hydrolases"/>
    <property type="match status" value="1"/>
</dbReference>
<evidence type="ECO:0000313" key="2">
    <source>
        <dbReference type="EMBL" id="MQY51400.1"/>
    </source>
</evidence>
<evidence type="ECO:0000256" key="1">
    <source>
        <dbReference type="SAM" id="SignalP"/>
    </source>
</evidence>
<evidence type="ECO:0000313" key="3">
    <source>
        <dbReference type="Proteomes" id="UP000480275"/>
    </source>
</evidence>
<dbReference type="Proteomes" id="UP000480275">
    <property type="component" value="Unassembled WGS sequence"/>
</dbReference>
<keyword evidence="1" id="KW-0732">Signal</keyword>